<feature type="domain" description="SPOR" evidence="1">
    <location>
        <begin position="66"/>
        <end position="142"/>
    </location>
</feature>
<accession>A0A523XQR4</accession>
<organism evidence="2 3">
    <name type="scientific">candidate division TA06 bacterium</name>
    <dbReference type="NCBI Taxonomy" id="2250710"/>
    <lineage>
        <taxon>Bacteria</taxon>
        <taxon>Bacteria division TA06</taxon>
    </lineage>
</organism>
<evidence type="ECO:0000313" key="2">
    <source>
        <dbReference type="EMBL" id="TET81577.1"/>
    </source>
</evidence>
<dbReference type="Pfam" id="PF05036">
    <property type="entry name" value="SPOR"/>
    <property type="match status" value="1"/>
</dbReference>
<gene>
    <name evidence="2" type="ORF">E3J38_03665</name>
</gene>
<dbReference type="SUPFAM" id="SSF110997">
    <property type="entry name" value="Sporulation related repeat"/>
    <property type="match status" value="1"/>
</dbReference>
<proteinExistence type="predicted"/>
<dbReference type="PROSITE" id="PS51724">
    <property type="entry name" value="SPOR"/>
    <property type="match status" value="1"/>
</dbReference>
<evidence type="ECO:0000259" key="1">
    <source>
        <dbReference type="PROSITE" id="PS51724"/>
    </source>
</evidence>
<dbReference type="InterPro" id="IPR007730">
    <property type="entry name" value="SPOR-like_dom"/>
</dbReference>
<dbReference type="AlphaFoldDB" id="A0A523XQR4"/>
<comment type="caution">
    <text evidence="2">The sequence shown here is derived from an EMBL/GenBank/DDBJ whole genome shotgun (WGS) entry which is preliminary data.</text>
</comment>
<reference evidence="2 3" key="1">
    <citation type="submission" date="2019-03" db="EMBL/GenBank/DDBJ databases">
        <title>Metabolic potential of uncultured bacteria and archaea associated with petroleum seepage in deep-sea sediments.</title>
        <authorList>
            <person name="Dong X."/>
            <person name="Hubert C."/>
        </authorList>
    </citation>
    <scope>NUCLEOTIDE SEQUENCE [LARGE SCALE GENOMIC DNA]</scope>
    <source>
        <strain evidence="2">E29_bin36</strain>
    </source>
</reference>
<dbReference type="InterPro" id="IPR036680">
    <property type="entry name" value="SPOR-like_sf"/>
</dbReference>
<dbReference type="GO" id="GO:0042834">
    <property type="term" value="F:peptidoglycan binding"/>
    <property type="evidence" value="ECO:0007669"/>
    <property type="project" value="InterPro"/>
</dbReference>
<evidence type="ECO:0000313" key="3">
    <source>
        <dbReference type="Proteomes" id="UP000315534"/>
    </source>
</evidence>
<dbReference type="Proteomes" id="UP000315534">
    <property type="component" value="Unassembled WGS sequence"/>
</dbReference>
<dbReference type="EMBL" id="SOIP01000227">
    <property type="protein sequence ID" value="TET81577.1"/>
    <property type="molecule type" value="Genomic_DNA"/>
</dbReference>
<dbReference type="PROSITE" id="PS51257">
    <property type="entry name" value="PROKAR_LIPOPROTEIN"/>
    <property type="match status" value="1"/>
</dbReference>
<sequence length="148" mass="16333">MNPKHLVLLIIFVIGALMVTSCAKKPEVGEPTEELPVLVEEEPVEEFPESLVVEEVPQEIEAPTVPVETYGYRVQIGAFMSQSNAELFAAAARTNLTGNVYVEQIPPWHKVRVGDLLSREEAEMLRAQVLQLGYPGSFIVETMVTPGL</sequence>
<name>A0A523XQR4_UNCT6</name>
<dbReference type="Gene3D" id="3.30.70.1070">
    <property type="entry name" value="Sporulation related repeat"/>
    <property type="match status" value="1"/>
</dbReference>
<protein>
    <submittedName>
        <fullName evidence="2">SPOR domain-containing protein</fullName>
    </submittedName>
</protein>